<dbReference type="PANTHER" id="PTHR41700">
    <property type="entry name" value="GCN5-RELATED N-ACETYLTRANSFERASE"/>
    <property type="match status" value="1"/>
</dbReference>
<evidence type="ECO:0000313" key="1">
    <source>
        <dbReference type="EMBL" id="CAB4951030.1"/>
    </source>
</evidence>
<reference evidence="1" key="1">
    <citation type="submission" date="2020-05" db="EMBL/GenBank/DDBJ databases">
        <authorList>
            <person name="Chiriac C."/>
            <person name="Salcher M."/>
            <person name="Ghai R."/>
            <person name="Kavagutti S V."/>
        </authorList>
    </citation>
    <scope>NUCLEOTIDE SEQUENCE</scope>
</reference>
<evidence type="ECO:0000313" key="2">
    <source>
        <dbReference type="EMBL" id="CAB5001784.1"/>
    </source>
</evidence>
<protein>
    <submittedName>
        <fullName evidence="1">Unannotated protein</fullName>
    </submittedName>
</protein>
<organism evidence="1">
    <name type="scientific">freshwater metagenome</name>
    <dbReference type="NCBI Taxonomy" id="449393"/>
    <lineage>
        <taxon>unclassified sequences</taxon>
        <taxon>metagenomes</taxon>
        <taxon>ecological metagenomes</taxon>
    </lineage>
</organism>
<dbReference type="EMBL" id="CAFBOZ010000081">
    <property type="protein sequence ID" value="CAB5001784.1"/>
    <property type="molecule type" value="Genomic_DNA"/>
</dbReference>
<dbReference type="PANTHER" id="PTHR41700:SF1">
    <property type="entry name" value="N-ACETYLTRANSFERASE DOMAIN-CONTAINING PROTEIN"/>
    <property type="match status" value="1"/>
</dbReference>
<dbReference type="AlphaFoldDB" id="A0A6J7K4M5"/>
<sequence>MVQFDDGVESESLSAADAAAARAGVVVRSMHSIADLELARDVFDLTWALPGGGSTMELNLLRALEHSESYVAAAFSAEAPHGPAVGAALAFLGRHQVADGSRELHLHSHMAAAVPAWRNRHVGTALKQHQRAWAIRHGIPVIAWTFDPLVRRNARFNLVKLGAVVSEYLPDFYGQMTDAVNAGDRTDRLLAWWVVDSERARRAATDGIDVIAEAPAGSIVVPLPGDIVEIRASDPAVALEWRLRVREALMSAMAEGFTVEGVTAEGSYVLVPGDPAAAAPEA</sequence>
<dbReference type="EMBL" id="CAFBNF010000168">
    <property type="protein sequence ID" value="CAB4951030.1"/>
    <property type="molecule type" value="Genomic_DNA"/>
</dbReference>
<name>A0A6J7K4M5_9ZZZZ</name>
<dbReference type="Gene3D" id="3.40.630.30">
    <property type="match status" value="1"/>
</dbReference>
<accession>A0A6J7K4M5</accession>
<gene>
    <name evidence="1" type="ORF">UFOPK3773_01407</name>
    <name evidence="2" type="ORF">UFOPK3992_00691</name>
</gene>
<proteinExistence type="predicted"/>
<dbReference type="InterPro" id="IPR016181">
    <property type="entry name" value="Acyl_CoA_acyltransferase"/>
</dbReference>
<dbReference type="InterPro" id="IPR038764">
    <property type="entry name" value="GNAT_N_AcTrfase_prd"/>
</dbReference>
<dbReference type="SUPFAM" id="SSF55729">
    <property type="entry name" value="Acyl-CoA N-acyltransferases (Nat)"/>
    <property type="match status" value="1"/>
</dbReference>